<gene>
    <name evidence="3" type="ORF">PJU73_05305</name>
</gene>
<organism evidence="3 4">
    <name type="scientific">Neisseria lisongii</name>
    <dbReference type="NCBI Taxonomy" id="2912188"/>
    <lineage>
        <taxon>Bacteria</taxon>
        <taxon>Pseudomonadati</taxon>
        <taxon>Pseudomonadota</taxon>
        <taxon>Betaproteobacteria</taxon>
        <taxon>Neisseriales</taxon>
        <taxon>Neisseriaceae</taxon>
        <taxon>Neisseria</taxon>
    </lineage>
</organism>
<dbReference type="InterPro" id="IPR025420">
    <property type="entry name" value="DUF4143"/>
</dbReference>
<proteinExistence type="predicted"/>
<name>A0ABY7RI11_9NEIS</name>
<dbReference type="PANTHER" id="PTHR33295:SF7">
    <property type="entry name" value="ATPASE"/>
    <property type="match status" value="1"/>
</dbReference>
<protein>
    <submittedName>
        <fullName evidence="3">AAA family ATPase</fullName>
    </submittedName>
</protein>
<dbReference type="Pfam" id="PF13173">
    <property type="entry name" value="AAA_14"/>
    <property type="match status" value="1"/>
</dbReference>
<evidence type="ECO:0000313" key="3">
    <source>
        <dbReference type="EMBL" id="WCL70803.1"/>
    </source>
</evidence>
<sequence length="429" mass="49392">MQRKIIQSLAKWKQKPNRKPLIIQGARQVGKTWAMKHFGEQAFEQVAYINFDNNSRMRTLFSGDYDINRLILGLKIESGVNIQAENTLIIFDEVQEVPQALSSLKYFYENAPQFYIVSAGSLLGISLHHQVSFPVGKVDFLPMYPMDFHEFLTALGKQDLVQLLEMQDWALISAMKTTYIDLLRQYYFVGGMPEAVQTFIDMQNFDAVRQVQRNLLMAYEQDFSKHIGDGQTVQKVRSIWASIPEQLAKENKKFIYSQLQKGARSKDYEIALQWLKDSGLAHSVPRIKKPHLPLSAYQDNAFKLYSLDVGLLGAQSHLDASVLLDGSRIFSEFKGALTEQYVLQQLITNQENPVFYWATEKGTAEVDFVLQRKQSVIPIEVKAEENLKAKSLKVYVEQFQPEQAIRFSMADFREQDWLVNVPLYGCRFK</sequence>
<dbReference type="Pfam" id="PF13635">
    <property type="entry name" value="DUF4143"/>
    <property type="match status" value="1"/>
</dbReference>
<dbReference type="PANTHER" id="PTHR33295">
    <property type="entry name" value="ATPASE"/>
    <property type="match status" value="1"/>
</dbReference>
<evidence type="ECO:0000259" key="2">
    <source>
        <dbReference type="Pfam" id="PF13635"/>
    </source>
</evidence>
<evidence type="ECO:0000313" key="4">
    <source>
        <dbReference type="Proteomes" id="UP001221268"/>
    </source>
</evidence>
<reference evidence="3 4" key="1">
    <citation type="submission" date="2023-01" db="EMBL/GenBank/DDBJ databases">
        <authorList>
            <person name="Yang C."/>
        </authorList>
    </citation>
    <scope>NUCLEOTIDE SEQUENCE [LARGE SCALE GENOMIC DNA]</scope>
    <source>
        <strain evidence="3 4">ZJ106</strain>
    </source>
</reference>
<dbReference type="Proteomes" id="UP001221268">
    <property type="component" value="Chromosome"/>
</dbReference>
<dbReference type="InterPro" id="IPR041682">
    <property type="entry name" value="AAA_14"/>
</dbReference>
<dbReference type="EMBL" id="CP116766">
    <property type="protein sequence ID" value="WCL70803.1"/>
    <property type="molecule type" value="Genomic_DNA"/>
</dbReference>
<dbReference type="RefSeq" id="WP_237091532.1">
    <property type="nucleotide sequence ID" value="NZ_CP116766.1"/>
</dbReference>
<accession>A0ABY7RI11</accession>
<dbReference type="InterPro" id="IPR027417">
    <property type="entry name" value="P-loop_NTPase"/>
</dbReference>
<evidence type="ECO:0000259" key="1">
    <source>
        <dbReference type="Pfam" id="PF13173"/>
    </source>
</evidence>
<feature type="domain" description="DUF4143" evidence="2">
    <location>
        <begin position="220"/>
        <end position="383"/>
    </location>
</feature>
<keyword evidence="4" id="KW-1185">Reference proteome</keyword>
<feature type="domain" description="AAA" evidence="1">
    <location>
        <begin position="17"/>
        <end position="152"/>
    </location>
</feature>
<dbReference type="SUPFAM" id="SSF52540">
    <property type="entry name" value="P-loop containing nucleoside triphosphate hydrolases"/>
    <property type="match status" value="1"/>
</dbReference>